<gene>
    <name evidence="2" type="ORF">IZO911_LOCUS471</name>
    <name evidence="3" type="ORF">KXQ929_LOCUS15923</name>
</gene>
<dbReference type="EMBL" id="CAJOBB010000941">
    <property type="protein sequence ID" value="CAF3781088.1"/>
    <property type="molecule type" value="Genomic_DNA"/>
</dbReference>
<proteinExistence type="predicted"/>
<comment type="caution">
    <text evidence="3">The sequence shown here is derived from an EMBL/GenBank/DDBJ whole genome shotgun (WGS) entry which is preliminary data.</text>
</comment>
<evidence type="ECO:0000313" key="4">
    <source>
        <dbReference type="Proteomes" id="UP000663868"/>
    </source>
</evidence>
<dbReference type="InterPro" id="IPR029030">
    <property type="entry name" value="Caspase-like_dom_sf"/>
</dbReference>
<dbReference type="PANTHER" id="PTHR22576">
    <property type="entry name" value="MUCOSA ASSOCIATED LYMPHOID TISSUE LYMPHOMA TRANSLOCATION PROTEIN 1/PARACASPASE"/>
    <property type="match status" value="1"/>
</dbReference>
<dbReference type="Pfam" id="PF00656">
    <property type="entry name" value="Peptidase_C14"/>
    <property type="match status" value="1"/>
</dbReference>
<dbReference type="PANTHER" id="PTHR22576:SF37">
    <property type="entry name" value="MUCOSA-ASSOCIATED LYMPHOID TISSUE LYMPHOMA TRANSLOCATION PROTEIN 1"/>
    <property type="match status" value="1"/>
</dbReference>
<dbReference type="AlphaFoldDB" id="A0A819A9V8"/>
<protein>
    <recommendedName>
        <fullName evidence="1">Caspase family p20 domain-containing protein</fullName>
    </recommendedName>
</protein>
<feature type="domain" description="Caspase family p20" evidence="1">
    <location>
        <begin position="6"/>
        <end position="122"/>
    </location>
</feature>
<evidence type="ECO:0000259" key="1">
    <source>
        <dbReference type="PROSITE" id="PS50208"/>
    </source>
</evidence>
<accession>A0A819A9V8</accession>
<dbReference type="Gene3D" id="3.40.50.1460">
    <property type="match status" value="1"/>
</dbReference>
<dbReference type="InterPro" id="IPR011600">
    <property type="entry name" value="Pept_C14_caspase"/>
</dbReference>
<dbReference type="Proteomes" id="UP000663860">
    <property type="component" value="Unassembled WGS sequence"/>
</dbReference>
<dbReference type="EMBL" id="CAJNOE010000002">
    <property type="protein sequence ID" value="CAF0713653.1"/>
    <property type="molecule type" value="Genomic_DNA"/>
</dbReference>
<dbReference type="InterPro" id="IPR052039">
    <property type="entry name" value="Caspase-related_regulators"/>
</dbReference>
<evidence type="ECO:0000313" key="2">
    <source>
        <dbReference type="EMBL" id="CAF0713653.1"/>
    </source>
</evidence>
<dbReference type="PROSITE" id="PS50208">
    <property type="entry name" value="CASPASE_P20"/>
    <property type="match status" value="1"/>
</dbReference>
<sequence>MFDKQALVIGNDDYLEQNKLLSCIYDAKTVTRSLRSIGFNVQPAIDLRNDQMLSVTRRFARSIRPGATVVFYFSGHAGEFNGRNYLYAVDSSEDNAVNVQDLLRELHQNRPKVVICILDGCRNPILSLYLRALGLDGRSRLRNDLAPMGGPPSTIIAFSSAAGKTSDAAGPGENSLYTKYLLRYITTPNMDIDILLKHASVDVQRASMNSQIPYLYTNCNEPICLNVMPGHKSSAWPNVMQLNPLMMIPDRLPHKNQYVTQSIWPHYDHAGMINNQYPMYENSWYNTMMYPYTYTYL</sequence>
<dbReference type="SUPFAM" id="SSF52129">
    <property type="entry name" value="Caspase-like"/>
    <property type="match status" value="1"/>
</dbReference>
<dbReference type="InterPro" id="IPR001309">
    <property type="entry name" value="Pept_C14_p20"/>
</dbReference>
<reference evidence="3" key="1">
    <citation type="submission" date="2021-02" db="EMBL/GenBank/DDBJ databases">
        <authorList>
            <person name="Nowell W R."/>
        </authorList>
    </citation>
    <scope>NUCLEOTIDE SEQUENCE</scope>
</reference>
<dbReference type="GO" id="GO:0006508">
    <property type="term" value="P:proteolysis"/>
    <property type="evidence" value="ECO:0007669"/>
    <property type="project" value="InterPro"/>
</dbReference>
<name>A0A819A9V8_9BILA</name>
<dbReference type="GO" id="GO:0004197">
    <property type="term" value="F:cysteine-type endopeptidase activity"/>
    <property type="evidence" value="ECO:0007669"/>
    <property type="project" value="InterPro"/>
</dbReference>
<organism evidence="3 4">
    <name type="scientific">Adineta steineri</name>
    <dbReference type="NCBI Taxonomy" id="433720"/>
    <lineage>
        <taxon>Eukaryota</taxon>
        <taxon>Metazoa</taxon>
        <taxon>Spiralia</taxon>
        <taxon>Gnathifera</taxon>
        <taxon>Rotifera</taxon>
        <taxon>Eurotatoria</taxon>
        <taxon>Bdelloidea</taxon>
        <taxon>Adinetida</taxon>
        <taxon>Adinetidae</taxon>
        <taxon>Adineta</taxon>
    </lineage>
</organism>
<dbReference type="Proteomes" id="UP000663868">
    <property type="component" value="Unassembled WGS sequence"/>
</dbReference>
<evidence type="ECO:0000313" key="3">
    <source>
        <dbReference type="EMBL" id="CAF3781088.1"/>
    </source>
</evidence>